<evidence type="ECO:0000256" key="5">
    <source>
        <dbReference type="ARBA" id="ARBA00022725"/>
    </source>
</evidence>
<dbReference type="Proteomes" id="UP001152888">
    <property type="component" value="Unassembled WGS sequence"/>
</dbReference>
<dbReference type="PANTHER" id="PTHR21137:SF35">
    <property type="entry name" value="ODORANT RECEPTOR 19A-RELATED"/>
    <property type="match status" value="1"/>
</dbReference>
<keyword evidence="7 10" id="KW-0472">Membrane</keyword>
<dbReference type="EMBL" id="CAKOFQ010007128">
    <property type="protein sequence ID" value="CAH1991959.1"/>
    <property type="molecule type" value="Genomic_DNA"/>
</dbReference>
<dbReference type="PANTHER" id="PTHR21137">
    <property type="entry name" value="ODORANT RECEPTOR"/>
    <property type="match status" value="1"/>
</dbReference>
<dbReference type="Pfam" id="PF02949">
    <property type="entry name" value="7tm_6"/>
    <property type="match status" value="1"/>
</dbReference>
<gene>
    <name evidence="11" type="ORF">ACAOBT_LOCUS20578</name>
</gene>
<dbReference type="GO" id="GO:0005886">
    <property type="term" value="C:plasma membrane"/>
    <property type="evidence" value="ECO:0007669"/>
    <property type="project" value="UniProtKB-SubCell"/>
</dbReference>
<keyword evidence="8" id="KW-0675">Receptor</keyword>
<keyword evidence="4 10" id="KW-0812">Transmembrane</keyword>
<comment type="caution">
    <text evidence="11">The sequence shown here is derived from an EMBL/GenBank/DDBJ whole genome shotgun (WGS) entry which is preliminary data.</text>
</comment>
<keyword evidence="6 10" id="KW-1133">Transmembrane helix</keyword>
<evidence type="ECO:0000256" key="9">
    <source>
        <dbReference type="ARBA" id="ARBA00023224"/>
    </source>
</evidence>
<keyword evidence="5" id="KW-0552">Olfaction</keyword>
<evidence type="ECO:0000313" key="11">
    <source>
        <dbReference type="EMBL" id="CAH1991959.1"/>
    </source>
</evidence>
<sequence length="201" mass="22779">MIDAIQVFATLAIFWSSICAVFMTHNSTILTLTHLEQFGRMFHKAFEAKREDEIRAKLYHCVRYHNHILRIGAHISQLTKGTLGHISLTSAICLGCIGNQILNERSIRAFMHLAGFAVGFFMVCFAGQKMIDETSSIREVVYFAKWYEAPPALIRDVKYIIARCEIPITLPALPLGVLGYPLYLMIVKTSYSYLTLLNQTT</sequence>
<accession>A0A9P0LCL7</accession>
<evidence type="ECO:0000256" key="8">
    <source>
        <dbReference type="ARBA" id="ARBA00023170"/>
    </source>
</evidence>
<evidence type="ECO:0000256" key="4">
    <source>
        <dbReference type="ARBA" id="ARBA00022692"/>
    </source>
</evidence>
<dbReference type="InterPro" id="IPR004117">
    <property type="entry name" value="7tm6_olfct_rcpt"/>
</dbReference>
<keyword evidence="9" id="KW-0807">Transducer</keyword>
<name>A0A9P0LCL7_ACAOB</name>
<dbReference type="AlphaFoldDB" id="A0A9P0LCL7"/>
<dbReference type="GO" id="GO:0007165">
    <property type="term" value="P:signal transduction"/>
    <property type="evidence" value="ECO:0007669"/>
    <property type="project" value="UniProtKB-KW"/>
</dbReference>
<keyword evidence="12" id="KW-1185">Reference proteome</keyword>
<dbReference type="OrthoDB" id="6746749at2759"/>
<reference evidence="11" key="1">
    <citation type="submission" date="2022-03" db="EMBL/GenBank/DDBJ databases">
        <authorList>
            <person name="Sayadi A."/>
        </authorList>
    </citation>
    <scope>NUCLEOTIDE SEQUENCE</scope>
</reference>
<dbReference type="GO" id="GO:0005549">
    <property type="term" value="F:odorant binding"/>
    <property type="evidence" value="ECO:0007669"/>
    <property type="project" value="InterPro"/>
</dbReference>
<feature type="transmembrane region" description="Helical" evidence="10">
    <location>
        <begin position="109"/>
        <end position="128"/>
    </location>
</feature>
<evidence type="ECO:0000256" key="6">
    <source>
        <dbReference type="ARBA" id="ARBA00022989"/>
    </source>
</evidence>
<evidence type="ECO:0000256" key="2">
    <source>
        <dbReference type="ARBA" id="ARBA00022475"/>
    </source>
</evidence>
<comment type="subcellular location">
    <subcellularLocation>
        <location evidence="1">Cell membrane</location>
        <topology evidence="1">Multi-pass membrane protein</topology>
    </subcellularLocation>
</comment>
<evidence type="ECO:0000256" key="1">
    <source>
        <dbReference type="ARBA" id="ARBA00004651"/>
    </source>
</evidence>
<keyword evidence="3" id="KW-0716">Sensory transduction</keyword>
<keyword evidence="2" id="KW-1003">Cell membrane</keyword>
<proteinExistence type="predicted"/>
<organism evidence="11 12">
    <name type="scientific">Acanthoscelides obtectus</name>
    <name type="common">Bean weevil</name>
    <name type="synonym">Bruchus obtectus</name>
    <dbReference type="NCBI Taxonomy" id="200917"/>
    <lineage>
        <taxon>Eukaryota</taxon>
        <taxon>Metazoa</taxon>
        <taxon>Ecdysozoa</taxon>
        <taxon>Arthropoda</taxon>
        <taxon>Hexapoda</taxon>
        <taxon>Insecta</taxon>
        <taxon>Pterygota</taxon>
        <taxon>Neoptera</taxon>
        <taxon>Endopterygota</taxon>
        <taxon>Coleoptera</taxon>
        <taxon>Polyphaga</taxon>
        <taxon>Cucujiformia</taxon>
        <taxon>Chrysomeloidea</taxon>
        <taxon>Chrysomelidae</taxon>
        <taxon>Bruchinae</taxon>
        <taxon>Bruchini</taxon>
        <taxon>Acanthoscelides</taxon>
    </lineage>
</organism>
<evidence type="ECO:0000256" key="10">
    <source>
        <dbReference type="SAM" id="Phobius"/>
    </source>
</evidence>
<protein>
    <submittedName>
        <fullName evidence="11">Uncharacterized protein</fullName>
    </submittedName>
</protein>
<evidence type="ECO:0000256" key="7">
    <source>
        <dbReference type="ARBA" id="ARBA00023136"/>
    </source>
</evidence>
<dbReference type="GO" id="GO:0004984">
    <property type="term" value="F:olfactory receptor activity"/>
    <property type="evidence" value="ECO:0007669"/>
    <property type="project" value="InterPro"/>
</dbReference>
<evidence type="ECO:0000256" key="3">
    <source>
        <dbReference type="ARBA" id="ARBA00022606"/>
    </source>
</evidence>
<evidence type="ECO:0000313" key="12">
    <source>
        <dbReference type="Proteomes" id="UP001152888"/>
    </source>
</evidence>